<dbReference type="SMART" id="SM00409">
    <property type="entry name" value="IG"/>
    <property type="match status" value="1"/>
</dbReference>
<dbReference type="InterPro" id="IPR013783">
    <property type="entry name" value="Ig-like_fold"/>
</dbReference>
<dbReference type="GO" id="GO:0005576">
    <property type="term" value="C:extracellular region"/>
    <property type="evidence" value="ECO:0007669"/>
    <property type="project" value="UniProtKB-ARBA"/>
</dbReference>
<keyword evidence="3" id="KW-1280">Immunoglobulin</keyword>
<evidence type="ECO:0000256" key="2">
    <source>
        <dbReference type="ARBA" id="ARBA00023130"/>
    </source>
</evidence>
<dbReference type="InterPro" id="IPR036179">
    <property type="entry name" value="Ig-like_dom_sf"/>
</dbReference>
<dbReference type="Proteomes" id="UP000694563">
    <property type="component" value="Chromosome 38"/>
</dbReference>
<dbReference type="GO" id="GO:0019814">
    <property type="term" value="C:immunoglobulin complex"/>
    <property type="evidence" value="ECO:0007669"/>
    <property type="project" value="UniProtKB-KW"/>
</dbReference>
<evidence type="ECO:0000256" key="1">
    <source>
        <dbReference type="ARBA" id="ARBA00022859"/>
    </source>
</evidence>
<evidence type="ECO:0000313" key="6">
    <source>
        <dbReference type="Proteomes" id="UP000694563"/>
    </source>
</evidence>
<dbReference type="InterPro" id="IPR007110">
    <property type="entry name" value="Ig-like_dom"/>
</dbReference>
<dbReference type="Pfam" id="PF07686">
    <property type="entry name" value="V-set"/>
    <property type="match status" value="1"/>
</dbReference>
<protein>
    <recommendedName>
        <fullName evidence="4">Ig-like domain-containing protein</fullName>
    </recommendedName>
</protein>
<evidence type="ECO:0000313" key="5">
    <source>
        <dbReference type="Ensembl" id="ENSCUSP00005008960.1"/>
    </source>
</evidence>
<dbReference type="Ensembl" id="ENSCUST00005009331.1">
    <property type="protein sequence ID" value="ENSCUSP00005008960.1"/>
    <property type="gene ID" value="ENSCUSG00005005692.1"/>
</dbReference>
<dbReference type="SMART" id="SM00406">
    <property type="entry name" value="IGv"/>
    <property type="match status" value="1"/>
</dbReference>
<keyword evidence="2" id="KW-1064">Adaptive immunity</keyword>
<sequence length="136" mass="14700">QRLRAAVTLLECGGDLQPPGATLALVCRGSRFNFRGFEISWIRQSPRTGLEFVASIYSGGSTAYAPSVQGRFTISRDNGQSSVTLTMNSLKDEDSAVYFCARHFDDCCAVDGHVDDFGRIPVTVSPPCPHLSAVIL</sequence>
<feature type="domain" description="Ig-like" evidence="4">
    <location>
        <begin position="20"/>
        <end position="100"/>
    </location>
</feature>
<keyword evidence="6" id="KW-1185">Reference proteome</keyword>
<accession>A0A8C3Y1M6</accession>
<dbReference type="InterPro" id="IPR013106">
    <property type="entry name" value="Ig_V-set"/>
</dbReference>
<dbReference type="InterPro" id="IPR003599">
    <property type="entry name" value="Ig_sub"/>
</dbReference>
<organism evidence="5 6">
    <name type="scientific">Catharus ustulatus</name>
    <name type="common">Russet-backed thrush</name>
    <name type="synonym">Hylocichla ustulatus</name>
    <dbReference type="NCBI Taxonomy" id="91951"/>
    <lineage>
        <taxon>Eukaryota</taxon>
        <taxon>Metazoa</taxon>
        <taxon>Chordata</taxon>
        <taxon>Craniata</taxon>
        <taxon>Vertebrata</taxon>
        <taxon>Euteleostomi</taxon>
        <taxon>Archelosauria</taxon>
        <taxon>Archosauria</taxon>
        <taxon>Dinosauria</taxon>
        <taxon>Saurischia</taxon>
        <taxon>Theropoda</taxon>
        <taxon>Coelurosauria</taxon>
        <taxon>Aves</taxon>
        <taxon>Neognathae</taxon>
        <taxon>Neoaves</taxon>
        <taxon>Telluraves</taxon>
        <taxon>Australaves</taxon>
        <taxon>Passeriformes</taxon>
        <taxon>Turdidae</taxon>
        <taxon>Catharus</taxon>
    </lineage>
</organism>
<evidence type="ECO:0000259" key="4">
    <source>
        <dbReference type="PROSITE" id="PS50835"/>
    </source>
</evidence>
<reference evidence="5" key="3">
    <citation type="submission" date="2025-09" db="UniProtKB">
        <authorList>
            <consortium name="Ensembl"/>
        </authorList>
    </citation>
    <scope>IDENTIFICATION</scope>
</reference>
<keyword evidence="1" id="KW-0391">Immunity</keyword>
<dbReference type="PROSITE" id="PS50835">
    <property type="entry name" value="IG_LIKE"/>
    <property type="match status" value="1"/>
</dbReference>
<dbReference type="SUPFAM" id="SSF48726">
    <property type="entry name" value="Immunoglobulin"/>
    <property type="match status" value="1"/>
</dbReference>
<evidence type="ECO:0000256" key="3">
    <source>
        <dbReference type="ARBA" id="ARBA00043265"/>
    </source>
</evidence>
<reference evidence="5" key="2">
    <citation type="submission" date="2025-08" db="UniProtKB">
        <authorList>
            <consortium name="Ensembl"/>
        </authorList>
    </citation>
    <scope>IDENTIFICATION</scope>
</reference>
<dbReference type="GO" id="GO:0002250">
    <property type="term" value="P:adaptive immune response"/>
    <property type="evidence" value="ECO:0007669"/>
    <property type="project" value="UniProtKB-KW"/>
</dbReference>
<dbReference type="InterPro" id="IPR050199">
    <property type="entry name" value="IgHV"/>
</dbReference>
<name>A0A8C3Y1M6_CATUS</name>
<proteinExistence type="predicted"/>
<dbReference type="AlphaFoldDB" id="A0A8C3Y1M6"/>
<dbReference type="PANTHER" id="PTHR23266">
    <property type="entry name" value="IMMUNOGLOBULIN HEAVY CHAIN"/>
    <property type="match status" value="1"/>
</dbReference>
<reference evidence="5" key="1">
    <citation type="submission" date="2020-10" db="EMBL/GenBank/DDBJ databases">
        <title>Catharus ustulatus (Swainson's thrush) genome, bCatUst1, primary haplotype v2.</title>
        <authorList>
            <person name="Delmore K."/>
            <person name="Vafadar M."/>
            <person name="Formenti G."/>
            <person name="Chow W."/>
            <person name="Pelan S."/>
            <person name="Howe K."/>
            <person name="Rhie A."/>
            <person name="Mountcastle J."/>
            <person name="Haase B."/>
            <person name="Fedrigo O."/>
            <person name="Jarvis E.D."/>
        </authorList>
    </citation>
    <scope>NUCLEOTIDE SEQUENCE [LARGE SCALE GENOMIC DNA]</scope>
</reference>
<dbReference type="Gene3D" id="2.60.40.10">
    <property type="entry name" value="Immunoglobulins"/>
    <property type="match status" value="1"/>
</dbReference>